<dbReference type="Proteomes" id="UP001150569">
    <property type="component" value="Unassembled WGS sequence"/>
</dbReference>
<name>A0A9W8E0F9_9FUNG</name>
<protein>
    <recommendedName>
        <fullName evidence="3">Band 7 domain-containing protein</fullName>
    </recommendedName>
</protein>
<evidence type="ECO:0000313" key="5">
    <source>
        <dbReference type="Proteomes" id="UP001150569"/>
    </source>
</evidence>
<dbReference type="PANTHER" id="PTHR10264:SF19">
    <property type="entry name" value="AT06885P-RELATED"/>
    <property type="match status" value="1"/>
</dbReference>
<feature type="compositionally biased region" description="Low complexity" evidence="2">
    <location>
        <begin position="192"/>
        <end position="208"/>
    </location>
</feature>
<feature type="compositionally biased region" description="Basic and acidic residues" evidence="2">
    <location>
        <begin position="220"/>
        <end position="230"/>
    </location>
</feature>
<feature type="non-terminal residue" evidence="4">
    <location>
        <position position="1"/>
    </location>
</feature>
<dbReference type="SUPFAM" id="SSF117892">
    <property type="entry name" value="Band 7/SPFH domain"/>
    <property type="match status" value="1"/>
</dbReference>
<evidence type="ECO:0000259" key="3">
    <source>
        <dbReference type="Pfam" id="PF01145"/>
    </source>
</evidence>
<dbReference type="InterPro" id="IPR001972">
    <property type="entry name" value="Stomatin_HflK_fam"/>
</dbReference>
<dbReference type="PRINTS" id="PR00721">
    <property type="entry name" value="STOMATIN"/>
</dbReference>
<sequence length="254" mass="27154">DPYQATYGVVDVQAALVERAQTTLRAVLGGRELQDIIENREIIAEGIRDSIDVPAQAWGADVESVLFKDLTFSPELQESLSSAATQKRIGEARIIAARAEVESAKLMRQVAELLDFPAAVQFKYLETMQNMAKQPNSKLLFMPMAGPTPSETMIHAATSGSGEERSELVQQIMDSTDPEFRTALTSPKTAHEASASAASAPMPRSSSPSAPPPAQKSPGKSKDIRSDKQPPTHSGPDPSSIVQSAILASQMGPV</sequence>
<dbReference type="GO" id="GO:0005886">
    <property type="term" value="C:plasma membrane"/>
    <property type="evidence" value="ECO:0007669"/>
    <property type="project" value="InterPro"/>
</dbReference>
<keyword evidence="5" id="KW-1185">Reference proteome</keyword>
<dbReference type="InterPro" id="IPR043202">
    <property type="entry name" value="Band-7_stomatin-like"/>
</dbReference>
<dbReference type="Gene3D" id="6.10.250.2090">
    <property type="match status" value="1"/>
</dbReference>
<reference evidence="4" key="1">
    <citation type="submission" date="2022-07" db="EMBL/GenBank/DDBJ databases">
        <title>Phylogenomic reconstructions and comparative analyses of Kickxellomycotina fungi.</title>
        <authorList>
            <person name="Reynolds N.K."/>
            <person name="Stajich J.E."/>
            <person name="Barry K."/>
            <person name="Grigoriev I.V."/>
            <person name="Crous P."/>
            <person name="Smith M.E."/>
        </authorList>
    </citation>
    <scope>NUCLEOTIDE SEQUENCE</scope>
    <source>
        <strain evidence="4">RSA 861</strain>
    </source>
</reference>
<dbReference type="OrthoDB" id="2105077at2759"/>
<proteinExistence type="inferred from homology"/>
<dbReference type="InterPro" id="IPR036013">
    <property type="entry name" value="Band_7/SPFH_dom_sf"/>
</dbReference>
<dbReference type="AlphaFoldDB" id="A0A9W8E0F9"/>
<accession>A0A9W8E0F9</accession>
<organism evidence="4 5">
    <name type="scientific">Tieghemiomyces parasiticus</name>
    <dbReference type="NCBI Taxonomy" id="78921"/>
    <lineage>
        <taxon>Eukaryota</taxon>
        <taxon>Fungi</taxon>
        <taxon>Fungi incertae sedis</taxon>
        <taxon>Zoopagomycota</taxon>
        <taxon>Kickxellomycotina</taxon>
        <taxon>Dimargaritomycetes</taxon>
        <taxon>Dimargaritales</taxon>
        <taxon>Dimargaritaceae</taxon>
        <taxon>Tieghemiomyces</taxon>
    </lineage>
</organism>
<comment type="similarity">
    <text evidence="1">Belongs to the band 7/mec-2 family.</text>
</comment>
<dbReference type="EMBL" id="JANBPT010000164">
    <property type="protein sequence ID" value="KAJ1926545.1"/>
    <property type="molecule type" value="Genomic_DNA"/>
</dbReference>
<dbReference type="PANTHER" id="PTHR10264">
    <property type="entry name" value="BAND 7 PROTEIN-RELATED"/>
    <property type="match status" value="1"/>
</dbReference>
<dbReference type="Pfam" id="PF01145">
    <property type="entry name" value="Band_7"/>
    <property type="match status" value="1"/>
</dbReference>
<feature type="domain" description="Band 7" evidence="3">
    <location>
        <begin position="2"/>
        <end position="100"/>
    </location>
</feature>
<comment type="caution">
    <text evidence="4">The sequence shown here is derived from an EMBL/GenBank/DDBJ whole genome shotgun (WGS) entry which is preliminary data.</text>
</comment>
<feature type="region of interest" description="Disordered" evidence="2">
    <location>
        <begin position="184"/>
        <end position="254"/>
    </location>
</feature>
<dbReference type="InterPro" id="IPR001107">
    <property type="entry name" value="Band_7"/>
</dbReference>
<gene>
    <name evidence="4" type="ORF">IWQ60_003720</name>
</gene>
<dbReference type="Gene3D" id="3.30.479.30">
    <property type="entry name" value="Band 7 domain"/>
    <property type="match status" value="1"/>
</dbReference>
<evidence type="ECO:0000256" key="2">
    <source>
        <dbReference type="SAM" id="MobiDB-lite"/>
    </source>
</evidence>
<evidence type="ECO:0000256" key="1">
    <source>
        <dbReference type="ARBA" id="ARBA00008164"/>
    </source>
</evidence>
<evidence type="ECO:0000313" key="4">
    <source>
        <dbReference type="EMBL" id="KAJ1926545.1"/>
    </source>
</evidence>